<dbReference type="WBParaSite" id="DME_0000443001-mRNA-1">
    <property type="protein sequence ID" value="DME_0000443001-mRNA-1"/>
    <property type="gene ID" value="DME_0000443001"/>
</dbReference>
<reference evidence="15 17" key="2">
    <citation type="submission" date="2018-11" db="EMBL/GenBank/DDBJ databases">
        <authorList>
            <consortium name="Pathogen Informatics"/>
        </authorList>
    </citation>
    <scope>NUCLEOTIDE SEQUENCE [LARGE SCALE GENOMIC DNA]</scope>
</reference>
<dbReference type="PANTHER" id="PTHR13557:SF1">
    <property type="entry name" value="COILED-COIL DOMAIN-CONTAINING PROTEIN 86"/>
    <property type="match status" value="1"/>
</dbReference>
<evidence type="ECO:0000256" key="7">
    <source>
        <dbReference type="ARBA" id="ARBA00022517"/>
    </source>
</evidence>
<keyword evidence="9" id="KW-0597">Phosphoprotein</keyword>
<evidence type="ECO:0000256" key="1">
    <source>
        <dbReference type="ARBA" id="ARBA00004090"/>
    </source>
</evidence>
<evidence type="ECO:0000256" key="3">
    <source>
        <dbReference type="ARBA" id="ARBA00004604"/>
    </source>
</evidence>
<comment type="similarity">
    <text evidence="4">Belongs to the CGR1 family.</text>
</comment>
<evidence type="ECO:0000256" key="11">
    <source>
        <dbReference type="ARBA" id="ARBA00023054"/>
    </source>
</evidence>
<proteinExistence type="inferred from homology"/>
<accession>A0A0N4UB67</accession>
<dbReference type="PANTHER" id="PTHR13557">
    <property type="entry name" value="COILED-COIL DOMAIN-CONTAINING PROTEIN 86"/>
    <property type="match status" value="1"/>
</dbReference>
<gene>
    <name evidence="15" type="ORF">DME_LOCUS8313</name>
</gene>
<dbReference type="EMBL" id="UYYG01001167">
    <property type="protein sequence ID" value="VDN58340.1"/>
    <property type="molecule type" value="Genomic_DNA"/>
</dbReference>
<evidence type="ECO:0000313" key="16">
    <source>
        <dbReference type="Proteomes" id="UP000038040"/>
    </source>
</evidence>
<comment type="subcellular location">
    <subcellularLocation>
        <location evidence="2">Chromosome</location>
    </subcellularLocation>
    <subcellularLocation>
        <location evidence="3">Nucleus</location>
        <location evidence="3">Nucleolus</location>
    </subcellularLocation>
</comment>
<dbReference type="GO" id="GO:0006364">
    <property type="term" value="P:rRNA processing"/>
    <property type="evidence" value="ECO:0007669"/>
    <property type="project" value="UniProtKB-KW"/>
</dbReference>
<evidence type="ECO:0000256" key="9">
    <source>
        <dbReference type="ARBA" id="ARBA00022553"/>
    </source>
</evidence>
<dbReference type="Proteomes" id="UP000038040">
    <property type="component" value="Unplaced"/>
</dbReference>
<dbReference type="OrthoDB" id="277961at2759"/>
<evidence type="ECO:0000256" key="13">
    <source>
        <dbReference type="ARBA" id="ARBA00093307"/>
    </source>
</evidence>
<evidence type="ECO:0000256" key="8">
    <source>
        <dbReference type="ARBA" id="ARBA00022552"/>
    </source>
</evidence>
<name>A0A0N4UB67_DRAME</name>
<dbReference type="GO" id="GO:0005694">
    <property type="term" value="C:chromosome"/>
    <property type="evidence" value="ECO:0007669"/>
    <property type="project" value="UniProtKB-SubCell"/>
</dbReference>
<dbReference type="InterPro" id="IPR005579">
    <property type="entry name" value="Cgr1-like"/>
</dbReference>
<comment type="function">
    <text evidence="1">Involved in nucleolar integrity and required for processing of the pre-rRNA for the 60S ribosome subunit.</text>
</comment>
<keyword evidence="7" id="KW-0690">Ribosome biogenesis</keyword>
<dbReference type="AlphaFoldDB" id="A0A0N4UB67"/>
<evidence type="ECO:0000256" key="2">
    <source>
        <dbReference type="ARBA" id="ARBA00004286"/>
    </source>
</evidence>
<evidence type="ECO:0000256" key="4">
    <source>
        <dbReference type="ARBA" id="ARBA00007869"/>
    </source>
</evidence>
<dbReference type="STRING" id="318479.A0A0N4UB67"/>
<dbReference type="GO" id="GO:0005730">
    <property type="term" value="C:nucleolus"/>
    <property type="evidence" value="ECO:0007669"/>
    <property type="project" value="UniProtKB-SubCell"/>
</dbReference>
<evidence type="ECO:0000256" key="14">
    <source>
        <dbReference type="SAM" id="Coils"/>
    </source>
</evidence>
<keyword evidence="8" id="KW-0698">rRNA processing</keyword>
<dbReference type="InterPro" id="IPR026570">
    <property type="entry name" value="CCDC86"/>
</dbReference>
<reference evidence="18" key="1">
    <citation type="submission" date="2017-02" db="UniProtKB">
        <authorList>
            <consortium name="WormBaseParasite"/>
        </authorList>
    </citation>
    <scope>IDENTIFICATION</scope>
</reference>
<evidence type="ECO:0000313" key="17">
    <source>
        <dbReference type="Proteomes" id="UP000274756"/>
    </source>
</evidence>
<evidence type="ECO:0000256" key="5">
    <source>
        <dbReference type="ARBA" id="ARBA00016738"/>
    </source>
</evidence>
<keyword evidence="12" id="KW-0539">Nucleus</keyword>
<evidence type="ECO:0000256" key="6">
    <source>
        <dbReference type="ARBA" id="ARBA00022454"/>
    </source>
</evidence>
<evidence type="ECO:0000256" key="10">
    <source>
        <dbReference type="ARBA" id="ARBA00022934"/>
    </source>
</evidence>
<keyword evidence="17" id="KW-1185">Reference proteome</keyword>
<keyword evidence="10" id="KW-0164">Citrullination</keyword>
<evidence type="ECO:0000256" key="12">
    <source>
        <dbReference type="ARBA" id="ARBA00023242"/>
    </source>
</evidence>
<keyword evidence="11 14" id="KW-0175">Coiled coil</keyword>
<keyword evidence="6" id="KW-0158">Chromosome</keyword>
<organism evidence="16 18">
    <name type="scientific">Dracunculus medinensis</name>
    <name type="common">Guinea worm</name>
    <dbReference type="NCBI Taxonomy" id="318479"/>
    <lineage>
        <taxon>Eukaryota</taxon>
        <taxon>Metazoa</taxon>
        <taxon>Ecdysozoa</taxon>
        <taxon>Nematoda</taxon>
        <taxon>Chromadorea</taxon>
        <taxon>Rhabditida</taxon>
        <taxon>Spirurina</taxon>
        <taxon>Dracunculoidea</taxon>
        <taxon>Dracunculidae</taxon>
        <taxon>Dracunculus</taxon>
    </lineage>
</organism>
<protein>
    <recommendedName>
        <fullName evidence="5">Coiled-coil domain-containing protein 86</fullName>
    </recommendedName>
</protein>
<comment type="function">
    <text evidence="13">Required for proper chromosome segregation during mitosis and error-free mitotic progression.</text>
</comment>
<feature type="coiled-coil region" evidence="14">
    <location>
        <begin position="59"/>
        <end position="95"/>
    </location>
</feature>
<sequence>METDSNIAEKVKNTGRRLPKSGRWWKAVRKERSSAIIKVKPLKSSWERKMKEKADSINVKKLQNEIREKLEAAKAAKIERRKEQEKRKEENARKAEIVQVIRNTSKIKRLKKKQLRFIEKRDTNSL</sequence>
<evidence type="ECO:0000313" key="18">
    <source>
        <dbReference type="WBParaSite" id="DME_0000443001-mRNA-1"/>
    </source>
</evidence>
<evidence type="ECO:0000313" key="15">
    <source>
        <dbReference type="EMBL" id="VDN58340.1"/>
    </source>
</evidence>
<dbReference type="Proteomes" id="UP000274756">
    <property type="component" value="Unassembled WGS sequence"/>
</dbReference>
<dbReference type="Pfam" id="PF03879">
    <property type="entry name" value="Cgr1"/>
    <property type="match status" value="1"/>
</dbReference>